<evidence type="ECO:0000313" key="3">
    <source>
        <dbReference type="Proteomes" id="UP000028931"/>
    </source>
</evidence>
<proteinExistence type="predicted"/>
<evidence type="ECO:0000256" key="1">
    <source>
        <dbReference type="SAM" id="MobiDB-lite"/>
    </source>
</evidence>
<feature type="region of interest" description="Disordered" evidence="1">
    <location>
        <begin position="1"/>
        <end position="63"/>
    </location>
</feature>
<evidence type="ECO:0000313" key="2">
    <source>
        <dbReference type="EMBL" id="AIL62446.1"/>
    </source>
</evidence>
<sequence length="63" mass="7398">MMHDEPDIHEPEHDHLLDHEFYDGEPVQQDEVDPLFDPQDDDEQADALDEIDWDEGVDPLDDL</sequence>
<feature type="compositionally biased region" description="Basic and acidic residues" evidence="1">
    <location>
        <begin position="1"/>
        <end position="22"/>
    </location>
</feature>
<gene>
    <name evidence="2" type="ORF">PSAKL28_32800</name>
</gene>
<feature type="compositionally biased region" description="Acidic residues" evidence="1">
    <location>
        <begin position="28"/>
        <end position="63"/>
    </location>
</feature>
<dbReference type="AlphaFoldDB" id="A0A077FGP6"/>
<reference evidence="2 3" key="1">
    <citation type="submission" date="2014-07" db="EMBL/GenBank/DDBJ databases">
        <authorList>
            <person name="Lee K."/>
            <person name="Lim J.Y."/>
            <person name="Hwang I."/>
        </authorList>
    </citation>
    <scope>NUCLEOTIDE SEQUENCE [LARGE SCALE GENOMIC DNA]</scope>
    <source>
        <strain evidence="2 3">KL28</strain>
    </source>
</reference>
<protein>
    <submittedName>
        <fullName evidence="2">Uncharacterized protein</fullName>
    </submittedName>
</protein>
<dbReference type="Proteomes" id="UP000028931">
    <property type="component" value="Chromosome"/>
</dbReference>
<name>A0A077FGP6_9PSED</name>
<organism evidence="2 3">
    <name type="scientific">Pseudomonas alkylphenolica</name>
    <dbReference type="NCBI Taxonomy" id="237609"/>
    <lineage>
        <taxon>Bacteria</taxon>
        <taxon>Pseudomonadati</taxon>
        <taxon>Pseudomonadota</taxon>
        <taxon>Gammaproteobacteria</taxon>
        <taxon>Pseudomonadales</taxon>
        <taxon>Pseudomonadaceae</taxon>
        <taxon>Pseudomonas</taxon>
    </lineage>
</organism>
<dbReference type="EMBL" id="CP009048">
    <property type="protein sequence ID" value="AIL62446.1"/>
    <property type="molecule type" value="Genomic_DNA"/>
</dbReference>
<dbReference type="KEGG" id="palk:PSAKL28_32800"/>
<accession>A0A077FGP6</accession>
<dbReference type="HOGENOM" id="CLU_2882472_0_0_6"/>